<gene>
    <name evidence="2" type="ORF">WA1_23940</name>
</gene>
<reference evidence="2 3" key="1">
    <citation type="journal article" date="2013" name="Genome Biol. Evol.">
        <title>Genomes of Stigonematalean cyanobacteria (subsection V) and the evolution of oxygenic photosynthesis from prokaryotes to plastids.</title>
        <authorList>
            <person name="Dagan T."/>
            <person name="Roettger M."/>
            <person name="Stucken K."/>
            <person name="Landan G."/>
            <person name="Koch R."/>
            <person name="Major P."/>
            <person name="Gould S.B."/>
            <person name="Goremykin V.V."/>
            <person name="Rippka R."/>
            <person name="Tandeau de Marsac N."/>
            <person name="Gugger M."/>
            <person name="Lockhart P.J."/>
            <person name="Allen J.F."/>
            <person name="Brune I."/>
            <person name="Maus I."/>
            <person name="Puhler A."/>
            <person name="Martin W.F."/>
        </authorList>
    </citation>
    <scope>NUCLEOTIDE SEQUENCE [LARGE SCALE GENOMIC DNA]</scope>
    <source>
        <strain evidence="2 3">PCC 7110</strain>
    </source>
</reference>
<keyword evidence="3" id="KW-1185">Reference proteome</keyword>
<comment type="caution">
    <text evidence="2">The sequence shown here is derived from an EMBL/GenBank/DDBJ whole genome shotgun (WGS) entry which is preliminary data.</text>
</comment>
<evidence type="ECO:0000256" key="1">
    <source>
        <dbReference type="SAM" id="Phobius"/>
    </source>
</evidence>
<sequence>MDFIDQIKQLSQKVQRQKNLIKTEEATKNAFILPLIQALGYSFVRFLGGCTIIPSVVSIWRLNPLLGMVS</sequence>
<name>A0A139X7Q9_9CYAN</name>
<dbReference type="RefSeq" id="WP_017740024.1">
    <property type="nucleotide sequence ID" value="NZ_KQ976354.1"/>
</dbReference>
<proteinExistence type="predicted"/>
<keyword evidence="1" id="KW-0472">Membrane</keyword>
<evidence type="ECO:0000313" key="3">
    <source>
        <dbReference type="Proteomes" id="UP000076925"/>
    </source>
</evidence>
<dbReference type="EMBL" id="ANNX02000026">
    <property type="protein sequence ID" value="KYC40695.1"/>
    <property type="molecule type" value="Genomic_DNA"/>
</dbReference>
<protein>
    <submittedName>
        <fullName evidence="2">Uncharacterized protein</fullName>
    </submittedName>
</protein>
<accession>A0A139X7Q9</accession>
<dbReference type="AlphaFoldDB" id="A0A139X7Q9"/>
<dbReference type="Proteomes" id="UP000076925">
    <property type="component" value="Unassembled WGS sequence"/>
</dbReference>
<keyword evidence="1" id="KW-1133">Transmembrane helix</keyword>
<organism evidence="2 3">
    <name type="scientific">Scytonema hofmannii PCC 7110</name>
    <dbReference type="NCBI Taxonomy" id="128403"/>
    <lineage>
        <taxon>Bacteria</taxon>
        <taxon>Bacillati</taxon>
        <taxon>Cyanobacteriota</taxon>
        <taxon>Cyanophyceae</taxon>
        <taxon>Nostocales</taxon>
        <taxon>Scytonemataceae</taxon>
        <taxon>Scytonema</taxon>
    </lineage>
</organism>
<evidence type="ECO:0000313" key="2">
    <source>
        <dbReference type="EMBL" id="KYC40695.1"/>
    </source>
</evidence>
<feature type="transmembrane region" description="Helical" evidence="1">
    <location>
        <begin position="38"/>
        <end position="60"/>
    </location>
</feature>
<keyword evidence="1" id="KW-0812">Transmembrane</keyword>